<feature type="transmembrane region" description="Helical" evidence="6">
    <location>
        <begin position="421"/>
        <end position="440"/>
    </location>
</feature>
<protein>
    <submittedName>
        <fullName evidence="7">L-methionine transporter</fullName>
    </submittedName>
</protein>
<accession>A0A4Q1B7Z3</accession>
<name>A0A4Q1B7Z3_TREME</name>
<evidence type="ECO:0000313" key="8">
    <source>
        <dbReference type="Proteomes" id="UP000289152"/>
    </source>
</evidence>
<feature type="transmembrane region" description="Helical" evidence="6">
    <location>
        <begin position="240"/>
        <end position="265"/>
    </location>
</feature>
<dbReference type="InterPro" id="IPR050598">
    <property type="entry name" value="AminoAcid_Transporter"/>
</dbReference>
<dbReference type="GO" id="GO:0015179">
    <property type="term" value="F:L-amino acid transmembrane transporter activity"/>
    <property type="evidence" value="ECO:0007669"/>
    <property type="project" value="TreeGrafter"/>
</dbReference>
<dbReference type="Proteomes" id="UP000289152">
    <property type="component" value="Unassembled WGS sequence"/>
</dbReference>
<evidence type="ECO:0000256" key="6">
    <source>
        <dbReference type="SAM" id="Phobius"/>
    </source>
</evidence>
<evidence type="ECO:0000256" key="3">
    <source>
        <dbReference type="ARBA" id="ARBA00022989"/>
    </source>
</evidence>
<feature type="transmembrane region" description="Helical" evidence="6">
    <location>
        <begin position="213"/>
        <end position="233"/>
    </location>
</feature>
<proteinExistence type="predicted"/>
<evidence type="ECO:0000256" key="4">
    <source>
        <dbReference type="ARBA" id="ARBA00023136"/>
    </source>
</evidence>
<dbReference type="PANTHER" id="PTHR11785:SF512">
    <property type="entry name" value="SOBREMESA, ISOFORM B"/>
    <property type="match status" value="1"/>
</dbReference>
<dbReference type="InParanoid" id="A0A4Q1B7Z3"/>
<comment type="subcellular location">
    <subcellularLocation>
        <location evidence="1">Membrane</location>
        <topology evidence="1">Multi-pass membrane protein</topology>
    </subcellularLocation>
</comment>
<dbReference type="Gene3D" id="1.20.1740.10">
    <property type="entry name" value="Amino acid/polyamine transporter I"/>
    <property type="match status" value="1"/>
</dbReference>
<keyword evidence="8" id="KW-1185">Reference proteome</keyword>
<evidence type="ECO:0000256" key="2">
    <source>
        <dbReference type="ARBA" id="ARBA00022692"/>
    </source>
</evidence>
<feature type="transmembrane region" description="Helical" evidence="6">
    <location>
        <begin position="113"/>
        <end position="134"/>
    </location>
</feature>
<feature type="region of interest" description="Disordered" evidence="5">
    <location>
        <begin position="1"/>
        <end position="52"/>
    </location>
</feature>
<evidence type="ECO:0000256" key="1">
    <source>
        <dbReference type="ARBA" id="ARBA00004141"/>
    </source>
</evidence>
<evidence type="ECO:0000256" key="5">
    <source>
        <dbReference type="SAM" id="MobiDB-lite"/>
    </source>
</evidence>
<feature type="transmembrane region" description="Helical" evidence="6">
    <location>
        <begin position="364"/>
        <end position="385"/>
    </location>
</feature>
<feature type="transmembrane region" description="Helical" evidence="6">
    <location>
        <begin position="88"/>
        <end position="107"/>
    </location>
</feature>
<keyword evidence="4 6" id="KW-0472">Membrane</keyword>
<reference evidence="7 8" key="1">
    <citation type="submission" date="2016-06" db="EMBL/GenBank/DDBJ databases">
        <title>Evolution of pathogenesis and genome organization in the Tremellales.</title>
        <authorList>
            <person name="Cuomo C."/>
            <person name="Litvintseva A."/>
            <person name="Heitman J."/>
            <person name="Chen Y."/>
            <person name="Sun S."/>
            <person name="Springer D."/>
            <person name="Dromer F."/>
            <person name="Young S."/>
            <person name="Zeng Q."/>
            <person name="Chapman S."/>
            <person name="Gujja S."/>
            <person name="Saif S."/>
            <person name="Birren B."/>
        </authorList>
    </citation>
    <scope>NUCLEOTIDE SEQUENCE [LARGE SCALE GENOMIC DNA]</scope>
    <source>
        <strain evidence="7 8">ATCC 28783</strain>
    </source>
</reference>
<feature type="transmembrane region" description="Helical" evidence="6">
    <location>
        <begin position="446"/>
        <end position="467"/>
    </location>
</feature>
<dbReference type="PANTHER" id="PTHR11785">
    <property type="entry name" value="AMINO ACID TRANSPORTER"/>
    <property type="match status" value="1"/>
</dbReference>
<feature type="transmembrane region" description="Helical" evidence="6">
    <location>
        <begin position="323"/>
        <end position="344"/>
    </location>
</feature>
<dbReference type="OrthoDB" id="5982228at2759"/>
<dbReference type="STRING" id="5217.A0A4Q1B7Z3"/>
<organism evidence="7 8">
    <name type="scientific">Tremella mesenterica</name>
    <name type="common">Jelly fungus</name>
    <dbReference type="NCBI Taxonomy" id="5217"/>
    <lineage>
        <taxon>Eukaryota</taxon>
        <taxon>Fungi</taxon>
        <taxon>Dikarya</taxon>
        <taxon>Basidiomycota</taxon>
        <taxon>Agaricomycotina</taxon>
        <taxon>Tremellomycetes</taxon>
        <taxon>Tremellales</taxon>
        <taxon>Tremellaceae</taxon>
        <taxon>Tremella</taxon>
    </lineage>
</organism>
<feature type="transmembrane region" description="Helical" evidence="6">
    <location>
        <begin position="479"/>
        <end position="499"/>
    </location>
</feature>
<dbReference type="EMBL" id="SDIL01000185">
    <property type="protein sequence ID" value="RXK34828.1"/>
    <property type="molecule type" value="Genomic_DNA"/>
</dbReference>
<dbReference type="Pfam" id="PF13520">
    <property type="entry name" value="AA_permease_2"/>
    <property type="match status" value="1"/>
</dbReference>
<feature type="transmembrane region" description="Helical" evidence="6">
    <location>
        <begin position="141"/>
        <end position="160"/>
    </location>
</feature>
<comment type="caution">
    <text evidence="7">The sequence shown here is derived from an EMBL/GenBank/DDBJ whole genome shotgun (WGS) entry which is preliminary data.</text>
</comment>
<feature type="transmembrane region" description="Helical" evidence="6">
    <location>
        <begin position="505"/>
        <end position="522"/>
    </location>
</feature>
<dbReference type="InterPro" id="IPR002293">
    <property type="entry name" value="AA/rel_permease1"/>
</dbReference>
<gene>
    <name evidence="7" type="ORF">M231_07911</name>
</gene>
<dbReference type="GO" id="GO:0016020">
    <property type="term" value="C:membrane"/>
    <property type="evidence" value="ECO:0007669"/>
    <property type="project" value="UniProtKB-SubCell"/>
</dbReference>
<dbReference type="VEuPathDB" id="FungiDB:TREMEDRAFT_43630"/>
<dbReference type="FunFam" id="1.20.1740.10:FF:000042">
    <property type="entry name" value="Similar to amino acid transporter"/>
    <property type="match status" value="1"/>
</dbReference>
<keyword evidence="3 6" id="KW-1133">Transmembrane helix</keyword>
<dbReference type="AlphaFoldDB" id="A0A4Q1B7Z3"/>
<keyword evidence="2 6" id="KW-0812">Transmembrane</keyword>
<sequence length="590" mass="63676">MTSPHSALPSPPSPPHSTISSGHSSHESLRALELSESFPENSTRPGLGRHNRSSTITSLGGFDFQHTLLPLTPSGEVIPVQAQDEKHVGLLHGLALVVGAQVGSGIFSSPGVVVAEVGSVGASLLVWIISGLLAWTGASSFAELGCAIPLSGGAQAYLAYSFGPMLSYLYTFTAVSTLKPGSSAIVSLIFGEYVNRAAFHAISRDAEAVVPEWTFKITATIAIISVSVLNLISRSMGTNFSVVITSIKVGALLAVAILGLVYFLHHGAPESFQPQNFFSGTSSRPSNYAIALYSGLWAFDGWDQCNLVAGEMRNPERDLPRTLHGSMTIVLVLFVTANLSYFVVLAPETVASSNTVALDFGKAVIGTFGAAVFSTLVAVSCFGALNNGFFTTARLIYAASRENFLPSMFSKLHHRRRTPDNAMALQAGLALFYVIFGGGFRRLLNFFSVVSWTFYLLTVLGLLVLRVKEPHLERPYKTMLITPIIFCAVALFLLLMPIFAAPWEALAAFMFIFAGVPMYYITARGRAGSATYAHEVETTWRGTFKYAWKTFRDDVVGLLPGHKPQSRPSRIDEGSVPILRSEHMEMSERG</sequence>
<evidence type="ECO:0000313" key="7">
    <source>
        <dbReference type="EMBL" id="RXK34828.1"/>
    </source>
</evidence>